<gene>
    <name evidence="3" type="ORF">CCUG63697_00008</name>
</gene>
<name>A0A4V3HVX0_9MYCO</name>
<dbReference type="EMBL" id="PECC01000009">
    <property type="protein sequence ID" value="TDZ53843.1"/>
    <property type="molecule type" value="Genomic_DNA"/>
</dbReference>
<keyword evidence="2" id="KW-1133">Transmembrane helix</keyword>
<accession>A0A4V3HVX0</accession>
<evidence type="ECO:0000256" key="2">
    <source>
        <dbReference type="SAM" id="Phobius"/>
    </source>
</evidence>
<keyword evidence="2" id="KW-0812">Transmembrane</keyword>
<feature type="region of interest" description="Disordered" evidence="1">
    <location>
        <begin position="67"/>
        <end position="110"/>
    </location>
</feature>
<dbReference type="AlphaFoldDB" id="A0A4V3HVX0"/>
<protein>
    <submittedName>
        <fullName evidence="3">Uncharacterized protein</fullName>
    </submittedName>
</protein>
<keyword evidence="4" id="KW-1185">Reference proteome</keyword>
<reference evidence="3 4" key="1">
    <citation type="journal article" date="2019" name="Sci. Rep.">
        <title>Extended insight into the Mycobacterium chelonae-abscessus complex through whole genome sequencing of Mycobacterium salmoniphilum outbreak and Mycobacterium salmoniphilum-like strains.</title>
        <authorList>
            <person name="Behra P.R.K."/>
            <person name="Das S."/>
            <person name="Pettersson B.M.F."/>
            <person name="Shirreff L."/>
            <person name="DuCote T."/>
            <person name="Jacobsson K.G."/>
            <person name="Ennis D.G."/>
            <person name="Kirsebom L.A."/>
        </authorList>
    </citation>
    <scope>NUCLEOTIDE SEQUENCE [LARGE SCALE GENOMIC DNA]</scope>
    <source>
        <strain evidence="3 4">CCUG 63697</strain>
    </source>
</reference>
<feature type="transmembrane region" description="Helical" evidence="2">
    <location>
        <begin position="44"/>
        <end position="63"/>
    </location>
</feature>
<evidence type="ECO:0000313" key="4">
    <source>
        <dbReference type="Proteomes" id="UP000295165"/>
    </source>
</evidence>
<organism evidence="3 4">
    <name type="scientific">Mycobacteroides franklinii</name>
    <dbReference type="NCBI Taxonomy" id="948102"/>
    <lineage>
        <taxon>Bacteria</taxon>
        <taxon>Bacillati</taxon>
        <taxon>Actinomycetota</taxon>
        <taxon>Actinomycetes</taxon>
        <taxon>Mycobacteriales</taxon>
        <taxon>Mycobacteriaceae</taxon>
        <taxon>Mycobacteroides</taxon>
    </lineage>
</organism>
<dbReference type="Proteomes" id="UP000295165">
    <property type="component" value="Unassembled WGS sequence"/>
</dbReference>
<feature type="compositionally biased region" description="Pro residues" evidence="1">
    <location>
        <begin position="71"/>
        <end position="84"/>
    </location>
</feature>
<evidence type="ECO:0000256" key="1">
    <source>
        <dbReference type="SAM" id="MobiDB-lite"/>
    </source>
</evidence>
<proteinExistence type="predicted"/>
<comment type="caution">
    <text evidence="3">The sequence shown here is derived from an EMBL/GenBank/DDBJ whole genome shotgun (WGS) entry which is preliminary data.</text>
</comment>
<keyword evidence="2" id="KW-0472">Membrane</keyword>
<sequence>MAQAVVRVITCRRMPARTTAQQSFRTPTPRRGERITAVSMARTVLTMLVVVAATVLLAAGANWRAGADPATPGPPAPAAPPLAVPQPDSLPRDAFIGGARTSTNSGLGMGNGMGRPLAEPRERSVAAVPPIASDGVHAATAWPGKQVVIHLPNERALTAANWGEGGAAAYGSGPVDYVVIPDAGGGADIRMIRKTSISPSDFTLGVRYPEGTHLRQAGQAVVVETDATPGHPAAIIGALSIPDAKDGAGNSISVTPSIGGSYLYQQSDVDLNVGDVGLLNFPVTITVAYRPGTAIPAVTQGDPAPKAPANSAAGRCVSGPPQFASGPDGQTPGGVADFAPSCARLAACMSAAPARTSALTCENTFMADLTNACVTGFGQDGTEGSDYEGCLAAANGHVRWAKENMAPGTPAAAGGT</sequence>
<evidence type="ECO:0000313" key="3">
    <source>
        <dbReference type="EMBL" id="TDZ53843.1"/>
    </source>
</evidence>